<protein>
    <recommendedName>
        <fullName evidence="7">acetyl-CoA C-acyltransferase</fullName>
        <ecNumber evidence="7">2.3.1.16</ecNumber>
    </recommendedName>
</protein>
<dbReference type="OrthoDB" id="25212at2157"/>
<evidence type="ECO:0000256" key="7">
    <source>
        <dbReference type="ARBA" id="ARBA00024073"/>
    </source>
</evidence>
<evidence type="ECO:0000256" key="8">
    <source>
        <dbReference type="SAM" id="MobiDB-lite"/>
    </source>
</evidence>
<dbReference type="Pfam" id="PF02803">
    <property type="entry name" value="Thiolase_C"/>
    <property type="match status" value="1"/>
</dbReference>
<dbReference type="InterPro" id="IPR020613">
    <property type="entry name" value="Thiolase_CS"/>
</dbReference>
<keyword evidence="4" id="KW-0443">Lipid metabolism</keyword>
<evidence type="ECO:0000256" key="6">
    <source>
        <dbReference type="ARBA" id="ARBA00023315"/>
    </source>
</evidence>
<dbReference type="Pfam" id="PF00108">
    <property type="entry name" value="Thiolase_N"/>
    <property type="match status" value="1"/>
</dbReference>
<dbReference type="NCBIfam" id="TIGR01930">
    <property type="entry name" value="AcCoA-C-Actrans"/>
    <property type="match status" value="1"/>
</dbReference>
<dbReference type="RefSeq" id="WP_103425721.1">
    <property type="nucleotide sequence ID" value="NZ_CP026309.1"/>
</dbReference>
<name>A0A2I8VJC3_9EURY</name>
<dbReference type="AlphaFoldDB" id="A0A2I8VJC3"/>
<dbReference type="InterPro" id="IPR020617">
    <property type="entry name" value="Thiolase_C"/>
</dbReference>
<evidence type="ECO:0000313" key="12">
    <source>
        <dbReference type="Proteomes" id="UP000236584"/>
    </source>
</evidence>
<keyword evidence="3" id="KW-0276">Fatty acid metabolism</keyword>
<dbReference type="GO" id="GO:0008299">
    <property type="term" value="P:isoprenoid biosynthetic process"/>
    <property type="evidence" value="ECO:0007669"/>
    <property type="project" value="UniProtKB-KW"/>
</dbReference>
<dbReference type="GO" id="GO:0006635">
    <property type="term" value="P:fatty acid beta-oxidation"/>
    <property type="evidence" value="ECO:0007669"/>
    <property type="project" value="TreeGrafter"/>
</dbReference>
<feature type="domain" description="Thiolase C-terminal" evidence="10">
    <location>
        <begin position="270"/>
        <end position="387"/>
    </location>
</feature>
<evidence type="ECO:0000256" key="3">
    <source>
        <dbReference type="ARBA" id="ARBA00022832"/>
    </source>
</evidence>
<dbReference type="KEGG" id="srub:C2R22_10535"/>
<accession>A0A2I8VJC3</accession>
<keyword evidence="6 11" id="KW-0012">Acyltransferase</keyword>
<dbReference type="Gene3D" id="3.40.47.10">
    <property type="match status" value="1"/>
</dbReference>
<dbReference type="EC" id="2.3.1.16" evidence="7"/>
<dbReference type="InterPro" id="IPR016039">
    <property type="entry name" value="Thiolase-like"/>
</dbReference>
<feature type="domain" description="Thiolase N-terminal" evidence="9">
    <location>
        <begin position="4"/>
        <end position="261"/>
    </location>
</feature>
<proteinExistence type="inferred from homology"/>
<evidence type="ECO:0000259" key="9">
    <source>
        <dbReference type="Pfam" id="PF00108"/>
    </source>
</evidence>
<keyword evidence="2 11" id="KW-0808">Transferase</keyword>
<dbReference type="EMBL" id="CP026309">
    <property type="protein sequence ID" value="AUV82032.1"/>
    <property type="molecule type" value="Genomic_DNA"/>
</dbReference>
<dbReference type="PANTHER" id="PTHR18919">
    <property type="entry name" value="ACETYL-COA C-ACYLTRANSFERASE"/>
    <property type="match status" value="1"/>
</dbReference>
<dbReference type="PANTHER" id="PTHR18919:SF153">
    <property type="entry name" value="TRIFUNCTIONAL ENZYME SUBUNIT BETA, MITOCHONDRIAL"/>
    <property type="match status" value="1"/>
</dbReference>
<comment type="similarity">
    <text evidence="1">Belongs to the thiolase-like superfamily. Thiolase family.</text>
</comment>
<feature type="region of interest" description="Disordered" evidence="8">
    <location>
        <begin position="212"/>
        <end position="244"/>
    </location>
</feature>
<dbReference type="GO" id="GO:0003985">
    <property type="term" value="F:acetyl-CoA C-acetyltransferase activity"/>
    <property type="evidence" value="ECO:0007669"/>
    <property type="project" value="TreeGrafter"/>
</dbReference>
<evidence type="ECO:0000256" key="1">
    <source>
        <dbReference type="ARBA" id="ARBA00010982"/>
    </source>
</evidence>
<evidence type="ECO:0000256" key="5">
    <source>
        <dbReference type="ARBA" id="ARBA00023229"/>
    </source>
</evidence>
<dbReference type="PROSITE" id="PS00737">
    <property type="entry name" value="THIOLASE_2"/>
    <property type="match status" value="1"/>
</dbReference>
<keyword evidence="5" id="KW-0414">Isoprene biosynthesis</keyword>
<evidence type="ECO:0000256" key="4">
    <source>
        <dbReference type="ARBA" id="ARBA00023098"/>
    </source>
</evidence>
<dbReference type="SUPFAM" id="SSF53901">
    <property type="entry name" value="Thiolase-like"/>
    <property type="match status" value="2"/>
</dbReference>
<evidence type="ECO:0000256" key="2">
    <source>
        <dbReference type="ARBA" id="ARBA00022679"/>
    </source>
</evidence>
<evidence type="ECO:0000313" key="11">
    <source>
        <dbReference type="EMBL" id="AUV82032.1"/>
    </source>
</evidence>
<dbReference type="Proteomes" id="UP000236584">
    <property type="component" value="Chromosome"/>
</dbReference>
<dbReference type="InterPro" id="IPR020616">
    <property type="entry name" value="Thiolase_N"/>
</dbReference>
<organism evidence="11 12">
    <name type="scientific">Salinigranum rubrum</name>
    <dbReference type="NCBI Taxonomy" id="755307"/>
    <lineage>
        <taxon>Archaea</taxon>
        <taxon>Methanobacteriati</taxon>
        <taxon>Methanobacteriota</taxon>
        <taxon>Stenosarchaea group</taxon>
        <taxon>Halobacteria</taxon>
        <taxon>Halobacteriales</taxon>
        <taxon>Haloferacaceae</taxon>
        <taxon>Salinigranum</taxon>
    </lineage>
</organism>
<sequence length="392" mass="41757">MSDIVLVDGARTPHGTLLGSLSDVESVELGRVAVDGLAERIDLNPAAVDWVCLGNAIQAGIGQVPGRQVVVESVLPETTPTTTVNEASGSGLRAITLAADRIASGRVSFAIAGGFESMTRAPWVLPGLRDGKRYGDVTLKDSMLLDALWDVSLDVHMGEITERLVDRFGDEYDLSRRAQDEYALESHRRAARAIDEGRFDAEVVPVDTGRDVVKRDEGPRPDSTMDDLARLSPSFRPEGTITPANASKLSDGAGVVLVADADAAADAGLEPMARLVDYDFVYRAPDEFNEAVGDVIERVLDTAEVEVDDVGAFWVNEAFAAQSVYVMQRLGIPRERMNPYGGAVAFGHPIGASGGMLATSLAYQFVADDIEYGLVGMSLGGGGAVMSLWQRA</sequence>
<gene>
    <name evidence="11" type="ORF">C2R22_10535</name>
</gene>
<dbReference type="InterPro" id="IPR002155">
    <property type="entry name" value="Thiolase"/>
</dbReference>
<dbReference type="PIRSF" id="PIRSF000429">
    <property type="entry name" value="Ac-CoA_Ac_transf"/>
    <property type="match status" value="1"/>
</dbReference>
<keyword evidence="12" id="KW-1185">Reference proteome</keyword>
<dbReference type="GeneID" id="35592532"/>
<dbReference type="CDD" id="cd00751">
    <property type="entry name" value="thiolase"/>
    <property type="match status" value="1"/>
</dbReference>
<evidence type="ECO:0000259" key="10">
    <source>
        <dbReference type="Pfam" id="PF02803"/>
    </source>
</evidence>
<reference evidence="11 12" key="1">
    <citation type="submission" date="2018-01" db="EMBL/GenBank/DDBJ databases">
        <title>Complete genome sequence of Salinigranum rubrum GX10T, an extremely halophilic archaeon isolated from a marine solar saltern.</title>
        <authorList>
            <person name="Han S."/>
        </authorList>
    </citation>
    <scope>NUCLEOTIDE SEQUENCE [LARGE SCALE GENOMIC DNA]</scope>
    <source>
        <strain evidence="11 12">GX10</strain>
    </source>
</reference>